<name>A0ABT9FXK8_9BACL</name>
<comment type="caution">
    <text evidence="4">The sequence shown here is derived from an EMBL/GenBank/DDBJ whole genome shotgun (WGS) entry which is preliminary data.</text>
</comment>
<keyword evidence="5" id="KW-1185">Reference proteome</keyword>
<dbReference type="EMBL" id="JAPCKK010000034">
    <property type="protein sequence ID" value="MDP4099369.1"/>
    <property type="molecule type" value="Genomic_DNA"/>
</dbReference>
<protein>
    <submittedName>
        <fullName evidence="4">Glycosyltransferase family 2 protein</fullName>
    </submittedName>
</protein>
<evidence type="ECO:0000313" key="5">
    <source>
        <dbReference type="Proteomes" id="UP001241848"/>
    </source>
</evidence>
<evidence type="ECO:0000256" key="3">
    <source>
        <dbReference type="ARBA" id="ARBA00022679"/>
    </source>
</evidence>
<dbReference type="InterPro" id="IPR029044">
    <property type="entry name" value="Nucleotide-diphossugar_trans"/>
</dbReference>
<evidence type="ECO:0000256" key="1">
    <source>
        <dbReference type="ARBA" id="ARBA00006721"/>
    </source>
</evidence>
<evidence type="ECO:0000313" key="4">
    <source>
        <dbReference type="EMBL" id="MDP4099369.1"/>
    </source>
</evidence>
<sequence length="287" mass="32950">MTQELLTLAILAKDKAHVLPLYLKMIERQTYPSSSINLYIRTNNNNDHTAEILKNWVDRVKDDYHEVYFDDGDVEEPVQEYSPHDWNALKLKVLGRIRMESIQWAMERGTHYAVVDCDNFIAPDTLESLMNTGLPAVAPLLKVAEVQESNYSNFHHLTDANGYYIPSDPYFQILYRAIIGLIQVDVIHCTYLIRKEVLPYARYDDDSARFEYVIFSQGLRNAGIPQYIDNRRIYGALTFVDTAEDFVEKNVEHNFYLLAELPADTEVEVEAPTDATDITDAADGDVQ</sequence>
<keyword evidence="2" id="KW-0328">Glycosyltransferase</keyword>
<accession>A0ABT9FXK8</accession>
<dbReference type="Gene3D" id="3.90.550.10">
    <property type="entry name" value="Spore Coat Polysaccharide Biosynthesis Protein SpsA, Chain A"/>
    <property type="match status" value="1"/>
</dbReference>
<dbReference type="RefSeq" id="WP_305756984.1">
    <property type="nucleotide sequence ID" value="NZ_JAPCKK010000034.1"/>
</dbReference>
<dbReference type="SUPFAM" id="SSF53448">
    <property type="entry name" value="Nucleotide-diphospho-sugar transferases"/>
    <property type="match status" value="1"/>
</dbReference>
<dbReference type="PANTHER" id="PTHR10730:SF53">
    <property type="entry name" value="GLYCOSYLTRANSFERASE 25 FAMILY MEMBER"/>
    <property type="match status" value="1"/>
</dbReference>
<evidence type="ECO:0000256" key="2">
    <source>
        <dbReference type="ARBA" id="ARBA00022676"/>
    </source>
</evidence>
<dbReference type="Proteomes" id="UP001241848">
    <property type="component" value="Unassembled WGS sequence"/>
</dbReference>
<organism evidence="4 5">
    <name type="scientific">Paenibacillus zeirhizosphaerae</name>
    <dbReference type="NCBI Taxonomy" id="2987519"/>
    <lineage>
        <taxon>Bacteria</taxon>
        <taxon>Bacillati</taxon>
        <taxon>Bacillota</taxon>
        <taxon>Bacilli</taxon>
        <taxon>Bacillales</taxon>
        <taxon>Paenibacillaceae</taxon>
        <taxon>Paenibacillus</taxon>
    </lineage>
</organism>
<keyword evidence="3" id="KW-0808">Transferase</keyword>
<dbReference type="PANTHER" id="PTHR10730">
    <property type="entry name" value="PROCOLLAGEN-LYSINE,2-OXOGLUTARATE 5-DIOXYGENASE/GLYCOSYLTRANSFERASE 25 FAMILY MEMBER"/>
    <property type="match status" value="1"/>
</dbReference>
<dbReference type="InterPro" id="IPR050757">
    <property type="entry name" value="Collagen_mod_GT25"/>
</dbReference>
<proteinExistence type="inferred from homology"/>
<gene>
    <name evidence="4" type="ORF">OIN60_21870</name>
</gene>
<comment type="similarity">
    <text evidence="1">Belongs to the glycosyltransferase 25 family.</text>
</comment>
<reference evidence="4 5" key="1">
    <citation type="submission" date="2022-10" db="EMBL/GenBank/DDBJ databases">
        <title>Paenibacillus description and whole genome data of maize root bacterial community.</title>
        <authorList>
            <person name="Marton D."/>
            <person name="Farkas M."/>
            <person name="Cserhati M."/>
        </authorList>
    </citation>
    <scope>NUCLEOTIDE SEQUENCE [LARGE SCALE GENOMIC DNA]</scope>
    <source>
        <strain evidence="4 5">P96</strain>
    </source>
</reference>